<proteinExistence type="predicted"/>
<dbReference type="EMBL" id="SNZW01000013">
    <property type="protein sequence ID" value="TDS17011.1"/>
    <property type="molecule type" value="Genomic_DNA"/>
</dbReference>
<protein>
    <recommendedName>
        <fullName evidence="5">Anti-sigma factor</fullName>
    </recommendedName>
</protein>
<feature type="transmembrane region" description="Helical" evidence="2">
    <location>
        <begin position="45"/>
        <end position="66"/>
    </location>
</feature>
<keyword evidence="1" id="KW-0175">Coiled coil</keyword>
<keyword evidence="2" id="KW-1133">Transmembrane helix</keyword>
<evidence type="ECO:0000313" key="4">
    <source>
        <dbReference type="Proteomes" id="UP000295274"/>
    </source>
</evidence>
<organism evidence="3 4">
    <name type="scientific">Maribacter caenipelagi</name>
    <dbReference type="NCBI Taxonomy" id="1447781"/>
    <lineage>
        <taxon>Bacteria</taxon>
        <taxon>Pseudomonadati</taxon>
        <taxon>Bacteroidota</taxon>
        <taxon>Flavobacteriia</taxon>
        <taxon>Flavobacteriales</taxon>
        <taxon>Flavobacteriaceae</taxon>
        <taxon>Maribacter</taxon>
    </lineage>
</organism>
<sequence length="194" mass="22425">MEQDLREMFKKDREEQKYTIKHGHEERFLKKLEESIPAQKKTDKGWLKIAASVAVIISIGLGFLYFNQNTGNTTTVVNNATQDEQKSEFTFGDLSPDLKKVESYYVANINMELAKLEVSPDTKELIDSFMEQLNNLNLEYKSLNDELKELGPNDQTITALIENLQLRLQLLQKLKRKLTELKLSKNEQIIDNSI</sequence>
<accession>A0A4R7D9S6</accession>
<keyword evidence="4" id="KW-1185">Reference proteome</keyword>
<dbReference type="RefSeq" id="WP_133672502.1">
    <property type="nucleotide sequence ID" value="NZ_SNZW01000013.1"/>
</dbReference>
<name>A0A4R7D9S6_9FLAO</name>
<comment type="caution">
    <text evidence="3">The sequence shown here is derived from an EMBL/GenBank/DDBJ whole genome shotgun (WGS) entry which is preliminary data.</text>
</comment>
<evidence type="ECO:0000256" key="1">
    <source>
        <dbReference type="SAM" id="Coils"/>
    </source>
</evidence>
<gene>
    <name evidence="3" type="ORF">DFQ03_1501</name>
</gene>
<dbReference type="Proteomes" id="UP000295274">
    <property type="component" value="Unassembled WGS sequence"/>
</dbReference>
<evidence type="ECO:0000313" key="3">
    <source>
        <dbReference type="EMBL" id="TDS17011.1"/>
    </source>
</evidence>
<feature type="coiled-coil region" evidence="1">
    <location>
        <begin position="126"/>
        <end position="191"/>
    </location>
</feature>
<evidence type="ECO:0008006" key="5">
    <source>
        <dbReference type="Google" id="ProtNLM"/>
    </source>
</evidence>
<dbReference type="AlphaFoldDB" id="A0A4R7D9S6"/>
<keyword evidence="2" id="KW-0472">Membrane</keyword>
<keyword evidence="2" id="KW-0812">Transmembrane</keyword>
<dbReference type="OrthoDB" id="1441018at2"/>
<reference evidence="3 4" key="1">
    <citation type="submission" date="2019-03" db="EMBL/GenBank/DDBJ databases">
        <title>Genomic Encyclopedia of Type Strains, Phase III (KMG-III): the genomes of soil and plant-associated and newly described type strains.</title>
        <authorList>
            <person name="Whitman W."/>
        </authorList>
    </citation>
    <scope>NUCLEOTIDE SEQUENCE [LARGE SCALE GENOMIC DNA]</scope>
    <source>
        <strain evidence="3 4">CECT 8455</strain>
    </source>
</reference>
<evidence type="ECO:0000256" key="2">
    <source>
        <dbReference type="SAM" id="Phobius"/>
    </source>
</evidence>